<accession>A0A450TNZ5</accession>
<evidence type="ECO:0000313" key="2">
    <source>
        <dbReference type="EMBL" id="VFJ69569.1"/>
    </source>
</evidence>
<sequence>MANLFISHRKADSAQAQRLANELQAAGHRVWFDEWQIAIGDSIVQRIDRGLEGLVDEAWITTPLSSQQGMLGPSARDGNQ</sequence>
<dbReference type="InterPro" id="IPR035897">
    <property type="entry name" value="Toll_tir_struct_dom_sf"/>
</dbReference>
<dbReference type="InterPro" id="IPR000157">
    <property type="entry name" value="TIR_dom"/>
</dbReference>
<protein>
    <submittedName>
        <fullName evidence="2">TIR domain-containing protein</fullName>
    </submittedName>
</protein>
<dbReference type="AlphaFoldDB" id="A0A450TNZ5"/>
<dbReference type="Pfam" id="PF13676">
    <property type="entry name" value="TIR_2"/>
    <property type="match status" value="1"/>
</dbReference>
<dbReference type="Gene3D" id="3.40.50.10140">
    <property type="entry name" value="Toll/interleukin-1 receptor homology (TIR) domain"/>
    <property type="match status" value="1"/>
</dbReference>
<name>A0A450TNZ5_9GAMM</name>
<dbReference type="GO" id="GO:0007165">
    <property type="term" value="P:signal transduction"/>
    <property type="evidence" value="ECO:0007669"/>
    <property type="project" value="InterPro"/>
</dbReference>
<feature type="domain" description="TIR" evidence="1">
    <location>
        <begin position="5"/>
        <end position="52"/>
    </location>
</feature>
<proteinExistence type="predicted"/>
<evidence type="ECO:0000259" key="1">
    <source>
        <dbReference type="Pfam" id="PF13676"/>
    </source>
</evidence>
<reference evidence="2" key="1">
    <citation type="submission" date="2019-02" db="EMBL/GenBank/DDBJ databases">
        <authorList>
            <person name="Gruber-Vodicka R. H."/>
            <person name="Seah K. B. B."/>
        </authorList>
    </citation>
    <scope>NUCLEOTIDE SEQUENCE</scope>
    <source>
        <strain evidence="2">BECK_BZ131</strain>
    </source>
</reference>
<organism evidence="2">
    <name type="scientific">Candidatus Kentrum sp. FW</name>
    <dbReference type="NCBI Taxonomy" id="2126338"/>
    <lineage>
        <taxon>Bacteria</taxon>
        <taxon>Pseudomonadati</taxon>
        <taxon>Pseudomonadota</taxon>
        <taxon>Gammaproteobacteria</taxon>
        <taxon>Candidatus Kentrum</taxon>
    </lineage>
</organism>
<dbReference type="EMBL" id="CAADFE010000019">
    <property type="protein sequence ID" value="VFJ69569.1"/>
    <property type="molecule type" value="Genomic_DNA"/>
</dbReference>
<gene>
    <name evidence="2" type="ORF">BECKFW1821C_GA0114237_101914</name>
</gene>
<dbReference type="SUPFAM" id="SSF52200">
    <property type="entry name" value="Toll/Interleukin receptor TIR domain"/>
    <property type="match status" value="1"/>
</dbReference>